<dbReference type="Proteomes" id="UP001595908">
    <property type="component" value="Unassembled WGS sequence"/>
</dbReference>
<name>A0ABV9VIC3_STRAZ</name>
<dbReference type="PANTHER" id="PTHR30137:SF6">
    <property type="entry name" value="LUCIFERASE-LIKE MONOOXYGENASE"/>
    <property type="match status" value="1"/>
</dbReference>
<dbReference type="GO" id="GO:0016491">
    <property type="term" value="F:oxidoreductase activity"/>
    <property type="evidence" value="ECO:0007669"/>
    <property type="project" value="UniProtKB-KW"/>
</dbReference>
<dbReference type="RefSeq" id="WP_033305890.1">
    <property type="nucleotide sequence ID" value="NZ_JBFBDJ010000035.1"/>
</dbReference>
<dbReference type="NCBIfam" id="TIGR03558">
    <property type="entry name" value="oxido_grp_1"/>
    <property type="match status" value="1"/>
</dbReference>
<organism evidence="3 4">
    <name type="scientific">Streptomyces atroolivaceus</name>
    <dbReference type="NCBI Taxonomy" id="66869"/>
    <lineage>
        <taxon>Bacteria</taxon>
        <taxon>Bacillati</taxon>
        <taxon>Actinomycetota</taxon>
        <taxon>Actinomycetes</taxon>
        <taxon>Kitasatosporales</taxon>
        <taxon>Streptomycetaceae</taxon>
        <taxon>Streptomyces</taxon>
    </lineage>
</organism>
<dbReference type="GeneID" id="31237686"/>
<keyword evidence="4" id="KW-1185">Reference proteome</keyword>
<dbReference type="InterPro" id="IPR036661">
    <property type="entry name" value="Luciferase-like_sf"/>
</dbReference>
<dbReference type="CDD" id="cd00347">
    <property type="entry name" value="Flavin_utilizing_monoxygenases"/>
    <property type="match status" value="1"/>
</dbReference>
<evidence type="ECO:0000256" key="1">
    <source>
        <dbReference type="ARBA" id="ARBA00007789"/>
    </source>
</evidence>
<reference evidence="4" key="1">
    <citation type="journal article" date="2019" name="Int. J. Syst. Evol. Microbiol.">
        <title>The Global Catalogue of Microorganisms (GCM) 10K type strain sequencing project: providing services to taxonomists for standard genome sequencing and annotation.</title>
        <authorList>
            <consortium name="The Broad Institute Genomics Platform"/>
            <consortium name="The Broad Institute Genome Sequencing Center for Infectious Disease"/>
            <person name="Wu L."/>
            <person name="Ma J."/>
        </authorList>
    </citation>
    <scope>NUCLEOTIDE SEQUENCE [LARGE SCALE GENOMIC DNA]</scope>
    <source>
        <strain evidence="4">ICMP 257</strain>
    </source>
</reference>
<dbReference type="Pfam" id="PF00296">
    <property type="entry name" value="Bac_luciferase"/>
    <property type="match status" value="1"/>
</dbReference>
<evidence type="ECO:0000313" key="4">
    <source>
        <dbReference type="Proteomes" id="UP001595908"/>
    </source>
</evidence>
<comment type="similarity">
    <text evidence="1">To bacterial alkanal monooxygenase alpha and beta chains.</text>
</comment>
<evidence type="ECO:0000259" key="2">
    <source>
        <dbReference type="Pfam" id="PF00296"/>
    </source>
</evidence>
<sequence length="351" mass="37017">MTTELGISLSVLDTAPVWRGSTATESLRNTIRLARAVDRLGYHRFWLAEHHNMPSLSTSSPAILAGQIAAATTHLRVGAGGVMLPNHPPLVVAEQFGTLAALHPGRVDLGIGRAPGTDPLTARALRRQAGPLGGTDFPAQIKELVQYFAPPTGAAHGSASGRGAVSAVPAAETAVPVWLLGSSGYSAQLAAALGLPFAYAHHFAPHGTLAALDAYRSEFRPSEHLAEPYAMIAAFGAVAEDDARGELLSAPLRMITVQSLRGQNPYFPPAEEAARFSCAPEERAVVDQMYDPQIFGGPETVRQRITELTKATGADELMMLSVVQDHDERVRSYELLAELAGLRAPAAAAAG</sequence>
<dbReference type="InterPro" id="IPR011251">
    <property type="entry name" value="Luciferase-like_dom"/>
</dbReference>
<dbReference type="Gene3D" id="3.20.20.30">
    <property type="entry name" value="Luciferase-like domain"/>
    <property type="match status" value="1"/>
</dbReference>
<dbReference type="InterPro" id="IPR050766">
    <property type="entry name" value="Bact_Lucif_Oxidored"/>
</dbReference>
<accession>A0ABV9VIC3</accession>
<keyword evidence="3" id="KW-0560">Oxidoreductase</keyword>
<dbReference type="EMBL" id="JBHSJE010000023">
    <property type="protein sequence ID" value="MFC4983684.1"/>
    <property type="molecule type" value="Genomic_DNA"/>
</dbReference>
<dbReference type="PANTHER" id="PTHR30137">
    <property type="entry name" value="LUCIFERASE-LIKE MONOOXYGENASE"/>
    <property type="match status" value="1"/>
</dbReference>
<gene>
    <name evidence="3" type="ORF">ACFPL4_36135</name>
</gene>
<dbReference type="InterPro" id="IPR019949">
    <property type="entry name" value="CmoO-like"/>
</dbReference>
<evidence type="ECO:0000313" key="3">
    <source>
        <dbReference type="EMBL" id="MFC4983684.1"/>
    </source>
</evidence>
<protein>
    <submittedName>
        <fullName evidence="3">LLM class flavin-dependent oxidoreductase</fullName>
        <ecNumber evidence="3">1.-.-.-</ecNumber>
    </submittedName>
</protein>
<feature type="domain" description="Luciferase-like" evidence="2">
    <location>
        <begin position="13"/>
        <end position="314"/>
    </location>
</feature>
<comment type="caution">
    <text evidence="3">The sequence shown here is derived from an EMBL/GenBank/DDBJ whole genome shotgun (WGS) entry which is preliminary data.</text>
</comment>
<dbReference type="EC" id="1.-.-.-" evidence="3"/>
<proteinExistence type="predicted"/>
<dbReference type="SUPFAM" id="SSF51679">
    <property type="entry name" value="Bacterial luciferase-like"/>
    <property type="match status" value="1"/>
</dbReference>